<dbReference type="SUPFAM" id="SSF52540">
    <property type="entry name" value="P-loop containing nucleoside triphosphate hydrolases"/>
    <property type="match status" value="1"/>
</dbReference>
<dbReference type="InterPro" id="IPR027417">
    <property type="entry name" value="P-loop_NTPase"/>
</dbReference>
<gene>
    <name evidence="4" type="ORF">CWD94_08850</name>
</gene>
<keyword evidence="2" id="KW-0813">Transport</keyword>
<proteinExistence type="inferred from homology"/>
<evidence type="ECO:0000256" key="2">
    <source>
        <dbReference type="ARBA" id="ARBA00022448"/>
    </source>
</evidence>
<name>A0A2M9Q7P3_9BACI</name>
<sequence length="68" mass="7618">MKKSLIDIENVSFQYDYTQVLKNISFRVEEGDFLALLGPNGSGKSTLLKIILGLLKPMSGEIDRKSTR</sequence>
<dbReference type="AlphaFoldDB" id="A0A2M9Q7P3"/>
<dbReference type="GO" id="GO:0016887">
    <property type="term" value="F:ATP hydrolysis activity"/>
    <property type="evidence" value="ECO:0007669"/>
    <property type="project" value="InterPro"/>
</dbReference>
<dbReference type="Pfam" id="PF00005">
    <property type="entry name" value="ABC_tran"/>
    <property type="match status" value="1"/>
</dbReference>
<dbReference type="EMBL" id="PHQY01000490">
    <property type="protein sequence ID" value="PJO44090.1"/>
    <property type="molecule type" value="Genomic_DNA"/>
</dbReference>
<dbReference type="PANTHER" id="PTHR42734">
    <property type="entry name" value="METAL TRANSPORT SYSTEM ATP-BINDING PROTEIN TM_0124-RELATED"/>
    <property type="match status" value="1"/>
</dbReference>
<dbReference type="GO" id="GO:0005524">
    <property type="term" value="F:ATP binding"/>
    <property type="evidence" value="ECO:0007669"/>
    <property type="project" value="UniProtKB-KW"/>
</dbReference>
<dbReference type="RefSeq" id="WP_157804152.1">
    <property type="nucleotide sequence ID" value="NZ_PHQY01000490.1"/>
</dbReference>
<organism evidence="4 5">
    <name type="scientific">Lysinibacillus xylanilyticus</name>
    <dbReference type="NCBI Taxonomy" id="582475"/>
    <lineage>
        <taxon>Bacteria</taxon>
        <taxon>Bacillati</taxon>
        <taxon>Bacillota</taxon>
        <taxon>Bacilli</taxon>
        <taxon>Bacillales</taxon>
        <taxon>Bacillaceae</taxon>
        <taxon>Lysinibacillus</taxon>
    </lineage>
</organism>
<dbReference type="PANTHER" id="PTHR42734:SF17">
    <property type="entry name" value="METAL TRANSPORT SYSTEM ATP-BINDING PROTEIN TM_0124-RELATED"/>
    <property type="match status" value="1"/>
</dbReference>
<dbReference type="InterPro" id="IPR050153">
    <property type="entry name" value="Metal_Ion_Import_ABC"/>
</dbReference>
<evidence type="ECO:0000313" key="5">
    <source>
        <dbReference type="Proteomes" id="UP000232101"/>
    </source>
</evidence>
<feature type="non-terminal residue" evidence="4">
    <location>
        <position position="68"/>
    </location>
</feature>
<evidence type="ECO:0000256" key="1">
    <source>
        <dbReference type="ARBA" id="ARBA00005417"/>
    </source>
</evidence>
<keyword evidence="4" id="KW-0547">Nucleotide-binding</keyword>
<feature type="domain" description="ABC transporter" evidence="3">
    <location>
        <begin position="21"/>
        <end position="64"/>
    </location>
</feature>
<reference evidence="4 5" key="1">
    <citation type="submission" date="2017-11" db="EMBL/GenBank/DDBJ databases">
        <title>Bacterial isolate from king chilli rhizosphere.</title>
        <authorList>
            <person name="Takhelmayum P."/>
            <person name="Sarangthem I."/>
        </authorList>
    </citation>
    <scope>NUCLEOTIDE SEQUENCE [LARGE SCALE GENOMIC DNA]</scope>
    <source>
        <strain evidence="5">t26</strain>
    </source>
</reference>
<dbReference type="InterPro" id="IPR003439">
    <property type="entry name" value="ABC_transporter-like_ATP-bd"/>
</dbReference>
<evidence type="ECO:0000313" key="4">
    <source>
        <dbReference type="EMBL" id="PJO44090.1"/>
    </source>
</evidence>
<keyword evidence="4" id="KW-0067">ATP-binding</keyword>
<protein>
    <submittedName>
        <fullName evidence="4">Zinc ABC transporter ATP-binding protein</fullName>
    </submittedName>
</protein>
<comment type="caution">
    <text evidence="4">The sequence shown here is derived from an EMBL/GenBank/DDBJ whole genome shotgun (WGS) entry which is preliminary data.</text>
</comment>
<evidence type="ECO:0000259" key="3">
    <source>
        <dbReference type="Pfam" id="PF00005"/>
    </source>
</evidence>
<accession>A0A2M9Q7P3</accession>
<dbReference type="Proteomes" id="UP000232101">
    <property type="component" value="Unassembled WGS sequence"/>
</dbReference>
<comment type="similarity">
    <text evidence="1">Belongs to the ABC transporter superfamily.</text>
</comment>
<dbReference type="Gene3D" id="3.40.50.300">
    <property type="entry name" value="P-loop containing nucleotide triphosphate hydrolases"/>
    <property type="match status" value="1"/>
</dbReference>